<keyword evidence="7" id="KW-1133">Transmembrane helix</keyword>
<reference evidence="13 14" key="2">
    <citation type="submission" date="2019-01" db="EMBL/GenBank/DDBJ databases">
        <title>The decoding of complex shrimp genome reveals the adaptation for benthos swimmer, frequently molting mechanism and breeding impact on genome.</title>
        <authorList>
            <person name="Sun Y."/>
            <person name="Gao Y."/>
            <person name="Yu Y."/>
        </authorList>
    </citation>
    <scope>NUCLEOTIDE SEQUENCE [LARGE SCALE GENOMIC DNA]</scope>
    <source>
        <tissue evidence="13">Muscle</tissue>
    </source>
</reference>
<protein>
    <recommendedName>
        <fullName evidence="11">UDP-D-xylose:beta-D-glucoside alpha-1,3-D-xylosyltransferase</fullName>
        <ecNumber evidence="11">2.4.2.42</ecNumber>
    </recommendedName>
</protein>
<comment type="function">
    <text evidence="10">Glycosyltransferase which elongates the O-linked glucose attached to EGF-like repeats in the extracellular domain of Notch proteins by catalyzing the addition of xylose.</text>
</comment>
<evidence type="ECO:0000256" key="4">
    <source>
        <dbReference type="ARBA" id="ARBA00022679"/>
    </source>
</evidence>
<dbReference type="EC" id="2.4.2.42" evidence="11"/>
<proteinExistence type="inferred from homology"/>
<evidence type="ECO:0000256" key="3">
    <source>
        <dbReference type="ARBA" id="ARBA00022676"/>
    </source>
</evidence>
<dbReference type="InterPro" id="IPR002495">
    <property type="entry name" value="Glyco_trans_8"/>
</dbReference>
<keyword evidence="5" id="KW-0812">Transmembrane</keyword>
<gene>
    <name evidence="13" type="ORF">C7M84_014453</name>
</gene>
<dbReference type="AlphaFoldDB" id="A0A3R7QHB7"/>
<organism evidence="13 14">
    <name type="scientific">Penaeus vannamei</name>
    <name type="common">Whiteleg shrimp</name>
    <name type="synonym">Litopenaeus vannamei</name>
    <dbReference type="NCBI Taxonomy" id="6689"/>
    <lineage>
        <taxon>Eukaryota</taxon>
        <taxon>Metazoa</taxon>
        <taxon>Ecdysozoa</taxon>
        <taxon>Arthropoda</taxon>
        <taxon>Crustacea</taxon>
        <taxon>Multicrustacea</taxon>
        <taxon>Malacostraca</taxon>
        <taxon>Eumalacostraca</taxon>
        <taxon>Eucarida</taxon>
        <taxon>Decapoda</taxon>
        <taxon>Dendrobranchiata</taxon>
        <taxon>Penaeoidea</taxon>
        <taxon>Penaeidae</taxon>
        <taxon>Penaeus</taxon>
    </lineage>
</organism>
<accession>A0A3R7QHB7</accession>
<evidence type="ECO:0000256" key="7">
    <source>
        <dbReference type="ARBA" id="ARBA00022989"/>
    </source>
</evidence>
<dbReference type="InterPro" id="IPR051993">
    <property type="entry name" value="Glycosyltransferase_8"/>
</dbReference>
<dbReference type="Gene3D" id="3.90.550.10">
    <property type="entry name" value="Spore Coat Polysaccharide Biosynthesis Protein SpsA, Chain A"/>
    <property type="match status" value="2"/>
</dbReference>
<dbReference type="GO" id="GO:0140563">
    <property type="term" value="F:UDP-D-xylose:beta-D-glucoside alpha-1,3-D-xylosyltransferase activity"/>
    <property type="evidence" value="ECO:0007669"/>
    <property type="project" value="UniProtKB-EC"/>
</dbReference>
<evidence type="ECO:0000256" key="2">
    <source>
        <dbReference type="ARBA" id="ARBA00006351"/>
    </source>
</evidence>
<dbReference type="InterPro" id="IPR029044">
    <property type="entry name" value="Nucleotide-diphossugar_trans"/>
</dbReference>
<keyword evidence="6" id="KW-0735">Signal-anchor</keyword>
<keyword evidence="3" id="KW-0328">Glycosyltransferase</keyword>
<keyword evidence="4 13" id="KW-0808">Transferase</keyword>
<dbReference type="PANTHER" id="PTHR46012:SF2">
    <property type="entry name" value="IP22168P"/>
    <property type="match status" value="1"/>
</dbReference>
<dbReference type="GO" id="GO:0016020">
    <property type="term" value="C:membrane"/>
    <property type="evidence" value="ECO:0007669"/>
    <property type="project" value="UniProtKB-SubCell"/>
</dbReference>
<comment type="subcellular location">
    <subcellularLocation>
        <location evidence="1">Membrane</location>
        <topology evidence="1">Single-pass type II membrane protein</topology>
    </subcellularLocation>
</comment>
<evidence type="ECO:0000256" key="5">
    <source>
        <dbReference type="ARBA" id="ARBA00022692"/>
    </source>
</evidence>
<evidence type="ECO:0000256" key="6">
    <source>
        <dbReference type="ARBA" id="ARBA00022968"/>
    </source>
</evidence>
<dbReference type="GO" id="GO:0016266">
    <property type="term" value="P:protein O-linked glycosylation via N-acetyl-galactosamine"/>
    <property type="evidence" value="ECO:0007669"/>
    <property type="project" value="TreeGrafter"/>
</dbReference>
<evidence type="ECO:0000256" key="12">
    <source>
        <dbReference type="ARBA" id="ARBA00049181"/>
    </source>
</evidence>
<reference evidence="13 14" key="1">
    <citation type="submission" date="2018-04" db="EMBL/GenBank/DDBJ databases">
        <authorList>
            <person name="Zhang X."/>
            <person name="Yuan J."/>
            <person name="Li F."/>
            <person name="Xiang J."/>
        </authorList>
    </citation>
    <scope>NUCLEOTIDE SEQUENCE [LARGE SCALE GENOMIC DNA]</scope>
    <source>
        <tissue evidence="13">Muscle</tissue>
    </source>
</reference>
<comment type="similarity">
    <text evidence="2">Belongs to the glycosyltransferase 8 family.</text>
</comment>
<keyword evidence="9" id="KW-0325">Glycoprotein</keyword>
<keyword evidence="14" id="KW-1185">Reference proteome</keyword>
<dbReference type="OrthoDB" id="6238971at2759"/>
<keyword evidence="8" id="KW-0472">Membrane</keyword>
<evidence type="ECO:0000313" key="13">
    <source>
        <dbReference type="EMBL" id="ROT67456.1"/>
    </source>
</evidence>
<evidence type="ECO:0000313" key="14">
    <source>
        <dbReference type="Proteomes" id="UP000283509"/>
    </source>
</evidence>
<sequence>MPLVIVACESKPTHEDPYISINDAADAADSDPHAALRLITSWERQQEQLTTMLKTLLYFSVAPVWRIIVLTDSRTTFDKVLGLTSLFPQEQRERLRLEHQHQWYPKYNSNISANWRPCAWAKQFLAEALPNEEAVVYVDTDLVFLGPPEEIWGLFEVMDAQQVVALSPEPKYSVETPRRKYAGRTGLNTGVMVANLTRQRSLLGGGLGTALLNSGLLNHAYRHDQDVLNHFLMDKPHLFKEVSARWNFMISSCHTAAPPCPDCKRLGVLILHGADVSFYRLLEGLFLVTYGVLSQLSLTEPPANVLARLRSRLAELETMKITDTACANMTMLAHSFTLGLTRLAARDRAILELSPSVKSPLVISVCESPNGYNSDDSLGLTDEDTDFTYTNRLRASWARQRSQMTAMFKTLLYFSKAPIWRIIVLTDTLDTFHRVVNITSAFPRRHKERLRFERREQWFPPGYTAIINNWRPCAWAKQFLAESLPEEDAVVFIDTDLIFLGPAEELWQVLESMTPPRAVALAPEPNYLTESPPRDYAGTAGINTGVMIANLTRLRQLPGGGLGSAIIAEGAIHPLPRHDQDALNHFLKPKPHLMLELTSRWNFLPSACMTRGSPCPDCVSSGILALHGADMTFFRFIDMMYANLLELNFDEAPAALLGRIQAQLNLLDSGRPIFPCSNYSEFNQAVTYGLARL</sequence>
<dbReference type="PANTHER" id="PTHR46012">
    <property type="entry name" value="IP22168P"/>
    <property type="match status" value="1"/>
</dbReference>
<comment type="caution">
    <text evidence="13">The sequence shown here is derived from an EMBL/GenBank/DDBJ whole genome shotgun (WGS) entry which is preliminary data.</text>
</comment>
<dbReference type="Pfam" id="PF01501">
    <property type="entry name" value="Glyco_transf_8"/>
    <property type="match status" value="2"/>
</dbReference>
<dbReference type="EMBL" id="QCYY01002808">
    <property type="protein sequence ID" value="ROT67456.1"/>
    <property type="molecule type" value="Genomic_DNA"/>
</dbReference>
<dbReference type="Proteomes" id="UP000283509">
    <property type="component" value="Unassembled WGS sequence"/>
</dbReference>
<evidence type="ECO:0000256" key="1">
    <source>
        <dbReference type="ARBA" id="ARBA00004606"/>
    </source>
</evidence>
<evidence type="ECO:0000256" key="9">
    <source>
        <dbReference type="ARBA" id="ARBA00023180"/>
    </source>
</evidence>
<name>A0A3R7QHB7_PENVA</name>
<comment type="catalytic activity">
    <reaction evidence="12">
        <text>3-O-(beta-D-glucosyl)-L-seryl-[EGF-like domain protein] + UDP-alpha-D-xylose = 3-O-[alpha-D-xylosyl-(1-&gt;3)-beta-D-glucosyl]-L-seryl-[EGF-like domain protein] + UDP + H(+)</text>
        <dbReference type="Rhea" id="RHEA:56064"/>
        <dbReference type="Rhea" id="RHEA-COMP:14610"/>
        <dbReference type="Rhea" id="RHEA-COMP:14611"/>
        <dbReference type="ChEBI" id="CHEBI:15378"/>
        <dbReference type="ChEBI" id="CHEBI:57632"/>
        <dbReference type="ChEBI" id="CHEBI:58223"/>
        <dbReference type="ChEBI" id="CHEBI:140575"/>
        <dbReference type="ChEBI" id="CHEBI:140576"/>
        <dbReference type="EC" id="2.4.2.42"/>
    </reaction>
</comment>
<dbReference type="SUPFAM" id="SSF53448">
    <property type="entry name" value="Nucleotide-diphospho-sugar transferases"/>
    <property type="match status" value="2"/>
</dbReference>
<evidence type="ECO:0000256" key="11">
    <source>
        <dbReference type="ARBA" id="ARBA00038854"/>
    </source>
</evidence>
<evidence type="ECO:0000256" key="8">
    <source>
        <dbReference type="ARBA" id="ARBA00023136"/>
    </source>
</evidence>
<evidence type="ECO:0000256" key="10">
    <source>
        <dbReference type="ARBA" id="ARBA00037301"/>
    </source>
</evidence>